<dbReference type="Proteomes" id="UP000324800">
    <property type="component" value="Unassembled WGS sequence"/>
</dbReference>
<feature type="non-terminal residue" evidence="1">
    <location>
        <position position="256"/>
    </location>
</feature>
<feature type="non-terminal residue" evidence="1">
    <location>
        <position position="1"/>
    </location>
</feature>
<accession>A0A5J4R669</accession>
<sequence>GMKDDGSWDDGEQWTLNSHFNAKDGLIPSSLGPSKIRTFCFELHRAVIILENGAVFAYGQLQEFQSWDNNIAADGFIELTDKAKLKPRFVDELRGSLPGGQGPFGIFGTFHVVKYFRRMNAFLTDQGIVIARTYNEVEKKNQYFYTPLDPVKWFGGEKIVHMNHHVWDSYVTESGKILVTRGVSRAAVDYAKELAGPVVRRNLPFSVQQLKTLILTKKTHVTAFRDDGRLYSISFEDESVQDVTGYANELVKTKPT</sequence>
<gene>
    <name evidence="1" type="ORF">EZS28_053633</name>
</gene>
<evidence type="ECO:0000313" key="1">
    <source>
        <dbReference type="EMBL" id="KAA6329179.1"/>
    </source>
</evidence>
<protein>
    <submittedName>
        <fullName evidence="1">Uncharacterized protein</fullName>
    </submittedName>
</protein>
<name>A0A5J4R669_9EUKA</name>
<dbReference type="EMBL" id="SNRW01043134">
    <property type="protein sequence ID" value="KAA6329179.1"/>
    <property type="molecule type" value="Genomic_DNA"/>
</dbReference>
<organism evidence="1 2">
    <name type="scientific">Streblomastix strix</name>
    <dbReference type="NCBI Taxonomy" id="222440"/>
    <lineage>
        <taxon>Eukaryota</taxon>
        <taxon>Metamonada</taxon>
        <taxon>Preaxostyla</taxon>
        <taxon>Oxymonadida</taxon>
        <taxon>Streblomastigidae</taxon>
        <taxon>Streblomastix</taxon>
    </lineage>
</organism>
<evidence type="ECO:0000313" key="2">
    <source>
        <dbReference type="Proteomes" id="UP000324800"/>
    </source>
</evidence>
<proteinExistence type="predicted"/>
<comment type="caution">
    <text evidence="1">The sequence shown here is derived from an EMBL/GenBank/DDBJ whole genome shotgun (WGS) entry which is preliminary data.</text>
</comment>
<dbReference type="AlphaFoldDB" id="A0A5J4R669"/>
<reference evidence="1 2" key="1">
    <citation type="submission" date="2019-03" db="EMBL/GenBank/DDBJ databases">
        <title>Single cell metagenomics reveals metabolic interactions within the superorganism composed of flagellate Streblomastix strix and complex community of Bacteroidetes bacteria on its surface.</title>
        <authorList>
            <person name="Treitli S.C."/>
            <person name="Kolisko M."/>
            <person name="Husnik F."/>
            <person name="Keeling P."/>
            <person name="Hampl V."/>
        </authorList>
    </citation>
    <scope>NUCLEOTIDE SEQUENCE [LARGE SCALE GENOMIC DNA]</scope>
    <source>
        <strain evidence="1">ST1C</strain>
    </source>
</reference>